<dbReference type="InterPro" id="IPR002575">
    <property type="entry name" value="Aminoglycoside_PTrfase"/>
</dbReference>
<accession>A0ABR9DT29</accession>
<feature type="compositionally biased region" description="Low complexity" evidence="1">
    <location>
        <begin position="1"/>
        <end position="12"/>
    </location>
</feature>
<dbReference type="Pfam" id="PF01636">
    <property type="entry name" value="APH"/>
    <property type="match status" value="1"/>
</dbReference>
<reference evidence="3 4" key="1">
    <citation type="submission" date="2020-09" db="EMBL/GenBank/DDBJ databases">
        <title>Flavimobilis rhizosphaerae sp. nov., isolated from rhizosphere soil of Spartina alterniflora.</title>
        <authorList>
            <person name="Hanqin C."/>
        </authorList>
    </citation>
    <scope>NUCLEOTIDE SEQUENCE [LARGE SCALE GENOMIC DNA]</scope>
    <source>
        <strain evidence="3 4">GY 10621</strain>
    </source>
</reference>
<dbReference type="Proteomes" id="UP000642107">
    <property type="component" value="Unassembled WGS sequence"/>
</dbReference>
<dbReference type="EMBL" id="JACZDF010000008">
    <property type="protein sequence ID" value="MBD9700282.1"/>
    <property type="molecule type" value="Genomic_DNA"/>
</dbReference>
<sequence>MTGPGTTAGTPTYRTSRRPHWQDVSAAARDAVERRLNARVVAGSSAIAGFTPGLASVLTLDDGRAVFLKGAGPTQEAWLAQAYRREAATVAALPSHPATVPLLWTLDADGWFLAAYEAVAATHPPRPWTQKDAARVLDTLVGLGASLTPPPPGIDAPSWVGEFGTFVDQLGLLESRLGAARTAEIRELARRVLLEAPATTLSHDDVRDDNLLLGADGSVRLVDWSAGLLAPPWFMAVVAMIAPAADGVDVRALLAAHPATRDVPAAHVDGVIALHLGYFLGVADLDEVESSPWLRTHQRWYRDATLRWFERD</sequence>
<protein>
    <submittedName>
        <fullName evidence="3">Phosphotransferase</fullName>
    </submittedName>
</protein>
<dbReference type="SUPFAM" id="SSF56112">
    <property type="entry name" value="Protein kinase-like (PK-like)"/>
    <property type="match status" value="1"/>
</dbReference>
<gene>
    <name evidence="3" type="ORF">IGS67_12415</name>
</gene>
<organism evidence="3 4">
    <name type="scientific">Flavimobilis rhizosphaerae</name>
    <dbReference type="NCBI Taxonomy" id="2775421"/>
    <lineage>
        <taxon>Bacteria</taxon>
        <taxon>Bacillati</taxon>
        <taxon>Actinomycetota</taxon>
        <taxon>Actinomycetes</taxon>
        <taxon>Micrococcales</taxon>
        <taxon>Jonesiaceae</taxon>
        <taxon>Flavimobilis</taxon>
    </lineage>
</organism>
<evidence type="ECO:0000313" key="4">
    <source>
        <dbReference type="Proteomes" id="UP000642107"/>
    </source>
</evidence>
<keyword evidence="4" id="KW-1185">Reference proteome</keyword>
<evidence type="ECO:0000259" key="2">
    <source>
        <dbReference type="Pfam" id="PF01636"/>
    </source>
</evidence>
<evidence type="ECO:0000313" key="3">
    <source>
        <dbReference type="EMBL" id="MBD9700282.1"/>
    </source>
</evidence>
<name>A0ABR9DT29_9MICO</name>
<evidence type="ECO:0000256" key="1">
    <source>
        <dbReference type="SAM" id="MobiDB-lite"/>
    </source>
</evidence>
<proteinExistence type="predicted"/>
<feature type="region of interest" description="Disordered" evidence="1">
    <location>
        <begin position="1"/>
        <end position="21"/>
    </location>
</feature>
<comment type="caution">
    <text evidence="3">The sequence shown here is derived from an EMBL/GenBank/DDBJ whole genome shotgun (WGS) entry which is preliminary data.</text>
</comment>
<dbReference type="Gene3D" id="1.20.58.840">
    <property type="match status" value="1"/>
</dbReference>
<dbReference type="RefSeq" id="WP_192281626.1">
    <property type="nucleotide sequence ID" value="NZ_JACZDF010000008.1"/>
</dbReference>
<feature type="domain" description="Aminoglycoside phosphotransferase" evidence="2">
    <location>
        <begin position="62"/>
        <end position="243"/>
    </location>
</feature>
<dbReference type="InterPro" id="IPR011009">
    <property type="entry name" value="Kinase-like_dom_sf"/>
</dbReference>
<dbReference type="Gene3D" id="1.10.510.10">
    <property type="entry name" value="Transferase(Phosphotransferase) domain 1"/>
    <property type="match status" value="1"/>
</dbReference>